<dbReference type="AlphaFoldDB" id="A0A7S1TI93"/>
<reference evidence="2" key="1">
    <citation type="submission" date="2021-01" db="EMBL/GenBank/DDBJ databases">
        <authorList>
            <person name="Corre E."/>
            <person name="Pelletier E."/>
            <person name="Niang G."/>
            <person name="Scheremetjew M."/>
            <person name="Finn R."/>
            <person name="Kale V."/>
            <person name="Holt S."/>
            <person name="Cochrane G."/>
            <person name="Meng A."/>
            <person name="Brown T."/>
            <person name="Cohen L."/>
        </authorList>
    </citation>
    <scope>NUCLEOTIDE SEQUENCE</scope>
    <source>
        <strain evidence="2">SAG 36.94</strain>
    </source>
</reference>
<gene>
    <name evidence="2" type="ORF">CCAE0312_LOCUS9755</name>
</gene>
<dbReference type="InterPro" id="IPR011256">
    <property type="entry name" value="Reg_factor_effector_dom_sf"/>
</dbReference>
<dbReference type="InterPro" id="IPR050908">
    <property type="entry name" value="SmbC-like"/>
</dbReference>
<dbReference type="EMBL" id="HBGH01017606">
    <property type="protein sequence ID" value="CAD9237656.1"/>
    <property type="molecule type" value="Transcribed_RNA"/>
</dbReference>
<feature type="domain" description="AraC effector-binding" evidence="1">
    <location>
        <begin position="2"/>
        <end position="155"/>
    </location>
</feature>
<dbReference type="SUPFAM" id="SSF55136">
    <property type="entry name" value="Probable bacterial effector-binding domain"/>
    <property type="match status" value="1"/>
</dbReference>
<dbReference type="InterPro" id="IPR029442">
    <property type="entry name" value="GyrI-like"/>
</dbReference>
<dbReference type="PANTHER" id="PTHR40055">
    <property type="entry name" value="TRANSCRIPTIONAL REGULATOR YGIV-RELATED"/>
    <property type="match status" value="1"/>
</dbReference>
<evidence type="ECO:0000313" key="2">
    <source>
        <dbReference type="EMBL" id="CAD9237656.1"/>
    </source>
</evidence>
<organism evidence="2">
    <name type="scientific">Compsopogon caeruleus</name>
    <dbReference type="NCBI Taxonomy" id="31354"/>
    <lineage>
        <taxon>Eukaryota</taxon>
        <taxon>Rhodophyta</taxon>
        <taxon>Compsopogonophyceae</taxon>
        <taxon>Compsopogonales</taxon>
        <taxon>Compsopogonaceae</taxon>
        <taxon>Compsopogon</taxon>
    </lineage>
</organism>
<sequence length="162" mass="17916">MFPVEIKVLSALRVAGVIHRGAYNRLGSSFEMLSGLVANQSLEKYSEGLIAVCYDDPGVVAESELRAIAGIVVKEDTPANLLEEDTILPGGDYAVMRVSGSYANLPRAYEELLGVWLRQSGREKRKDAPSFERYLNTPMDTKVEDLQTDIYLPLECSVVRSM</sequence>
<dbReference type="Pfam" id="PF06445">
    <property type="entry name" value="GyrI-like"/>
    <property type="match status" value="1"/>
</dbReference>
<evidence type="ECO:0000259" key="1">
    <source>
        <dbReference type="SMART" id="SM00871"/>
    </source>
</evidence>
<protein>
    <recommendedName>
        <fullName evidence="1">AraC effector-binding domain-containing protein</fullName>
    </recommendedName>
</protein>
<proteinExistence type="predicted"/>
<dbReference type="InterPro" id="IPR010499">
    <property type="entry name" value="AraC_E-bd"/>
</dbReference>
<dbReference type="SMART" id="SM00871">
    <property type="entry name" value="AraC_E_bind"/>
    <property type="match status" value="1"/>
</dbReference>
<name>A0A7S1TI93_9RHOD</name>
<accession>A0A7S1TI93</accession>
<dbReference type="Gene3D" id="3.20.80.10">
    <property type="entry name" value="Regulatory factor, effector binding domain"/>
    <property type="match status" value="1"/>
</dbReference>
<dbReference type="PANTHER" id="PTHR40055:SF1">
    <property type="entry name" value="TRANSCRIPTIONAL REGULATOR YGIV-RELATED"/>
    <property type="match status" value="1"/>
</dbReference>